<dbReference type="PRINTS" id="PR00080">
    <property type="entry name" value="SDRFAMILY"/>
</dbReference>
<dbReference type="SUPFAM" id="SSF51735">
    <property type="entry name" value="NAD(P)-binding Rossmann-fold domains"/>
    <property type="match status" value="1"/>
</dbReference>
<comment type="caution">
    <text evidence="2">The sequence shown here is derived from an EMBL/GenBank/DDBJ whole genome shotgun (WGS) entry which is preliminary data.</text>
</comment>
<dbReference type="GO" id="GO:0016616">
    <property type="term" value="F:oxidoreductase activity, acting on the CH-OH group of donors, NAD or NADP as acceptor"/>
    <property type="evidence" value="ECO:0007669"/>
    <property type="project" value="TreeGrafter"/>
</dbReference>
<proteinExistence type="inferred from homology"/>
<dbReference type="Pfam" id="PF13561">
    <property type="entry name" value="adh_short_C2"/>
    <property type="match status" value="1"/>
</dbReference>
<dbReference type="NCBIfam" id="NF005559">
    <property type="entry name" value="PRK07231.1"/>
    <property type="match status" value="1"/>
</dbReference>
<gene>
    <name evidence="2" type="ORF">EH55_04215</name>
</gene>
<keyword evidence="3" id="KW-1185">Reference proteome</keyword>
<evidence type="ECO:0000313" key="3">
    <source>
        <dbReference type="Proteomes" id="UP000027665"/>
    </source>
</evidence>
<dbReference type="GeneID" id="90983515"/>
<sequence>MARYEELRGKRVMITGAASGIGLATAQVFAEAAARVFVVDYNREAAERAMAENPSFAGYCHCDVSKEEEVRRAFEKMDGELGGVDVLVSNAGISIRGDFVDISYEQWKKVIDINLNGMFLCAREAARRMARQKSGVILMTASTNGTEGHRWYADYNASKAGVILLTKSMALELAPAVRVNCVCPGYVLTPMQKAEYTEEMLAKVNEGIPMKRHAEPEEIGKLYAFLASDDAKYITGADIRIDGGETAGLY</sequence>
<dbReference type="EMBL" id="JMKI01000031">
    <property type="protein sequence ID" value="KEJ92219.1"/>
    <property type="molecule type" value="Genomic_DNA"/>
</dbReference>
<evidence type="ECO:0000256" key="1">
    <source>
        <dbReference type="ARBA" id="ARBA00006484"/>
    </source>
</evidence>
<dbReference type="PROSITE" id="PS00061">
    <property type="entry name" value="ADH_SHORT"/>
    <property type="match status" value="1"/>
</dbReference>
<dbReference type="InterPro" id="IPR036291">
    <property type="entry name" value="NAD(P)-bd_dom_sf"/>
</dbReference>
<dbReference type="Gene3D" id="3.40.50.720">
    <property type="entry name" value="NAD(P)-binding Rossmann-like Domain"/>
    <property type="match status" value="1"/>
</dbReference>
<organism evidence="2 3">
    <name type="scientific">Synergistes jonesii</name>
    <dbReference type="NCBI Taxonomy" id="2754"/>
    <lineage>
        <taxon>Bacteria</taxon>
        <taxon>Thermotogati</taxon>
        <taxon>Synergistota</taxon>
        <taxon>Synergistia</taxon>
        <taxon>Synergistales</taxon>
        <taxon>Synergistaceae</taxon>
        <taxon>Synergistes</taxon>
    </lineage>
</organism>
<dbReference type="AlphaFoldDB" id="A0A073IR25"/>
<comment type="similarity">
    <text evidence="1">Belongs to the short-chain dehydrogenases/reductases (SDR) family.</text>
</comment>
<accession>A0A073IR25</accession>
<dbReference type="InterPro" id="IPR020904">
    <property type="entry name" value="Sc_DH/Rdtase_CS"/>
</dbReference>
<dbReference type="FunFam" id="3.40.50.720:FF:000084">
    <property type="entry name" value="Short-chain dehydrogenase reductase"/>
    <property type="match status" value="1"/>
</dbReference>
<dbReference type="NCBIfam" id="NF009466">
    <property type="entry name" value="PRK12826.1-2"/>
    <property type="match status" value="1"/>
</dbReference>
<dbReference type="PATRIC" id="fig|2754.20.peg.21"/>
<protein>
    <submittedName>
        <fullName evidence="2">Oxidoreductase</fullName>
    </submittedName>
</protein>
<dbReference type="OrthoDB" id="9803333at2"/>
<reference evidence="2 3" key="1">
    <citation type="submission" date="2014-04" db="EMBL/GenBank/DDBJ databases">
        <title>Draft Genome Sequence of Synergistes jonesii.</title>
        <authorList>
            <person name="Coil D.A."/>
            <person name="Eisen J.A."/>
            <person name="Holland-Moritz H.E."/>
        </authorList>
    </citation>
    <scope>NUCLEOTIDE SEQUENCE [LARGE SCALE GENOMIC DNA]</scope>
    <source>
        <strain evidence="2 3">78-1</strain>
    </source>
</reference>
<name>A0A073IR25_9BACT</name>
<dbReference type="eggNOG" id="COG1028">
    <property type="taxonomic scope" value="Bacteria"/>
</dbReference>
<dbReference type="CDD" id="cd05233">
    <property type="entry name" value="SDR_c"/>
    <property type="match status" value="1"/>
</dbReference>
<dbReference type="PANTHER" id="PTHR42760">
    <property type="entry name" value="SHORT-CHAIN DEHYDROGENASES/REDUCTASES FAMILY MEMBER"/>
    <property type="match status" value="1"/>
</dbReference>
<dbReference type="InterPro" id="IPR002347">
    <property type="entry name" value="SDR_fam"/>
</dbReference>
<dbReference type="PRINTS" id="PR00081">
    <property type="entry name" value="GDHRDH"/>
</dbReference>
<evidence type="ECO:0000313" key="2">
    <source>
        <dbReference type="EMBL" id="KEJ92219.1"/>
    </source>
</evidence>
<dbReference type="STRING" id="2754.EH55_04215"/>
<dbReference type="Proteomes" id="UP000027665">
    <property type="component" value="Unassembled WGS sequence"/>
</dbReference>
<dbReference type="RefSeq" id="WP_037975911.1">
    <property type="nucleotide sequence ID" value="NZ_JAXDSK010000019.1"/>
</dbReference>